<reference evidence="8 9" key="1">
    <citation type="submission" date="2022-11" db="EMBL/GenBank/DDBJ databases">
        <title>Minimal conservation of predation-associated metabolite biosynthetic gene clusters underscores biosynthetic potential of Myxococcota including descriptions for ten novel species: Archangium lansinium sp. nov., Myxococcus landrumus sp. nov., Nannocystis bai.</title>
        <authorList>
            <person name="Ahearne A."/>
            <person name="Stevens C."/>
            <person name="Dowd S."/>
        </authorList>
    </citation>
    <scope>NUCLEOTIDE SEQUENCE [LARGE SCALE GENOMIC DNA]</scope>
    <source>
        <strain evidence="8 9">RJM3</strain>
    </source>
</reference>
<dbReference type="PANTHER" id="PTHR43021:SF2">
    <property type="entry name" value="CATION_H+ EXCHANGER DOMAIN-CONTAINING PROTEIN"/>
    <property type="match status" value="1"/>
</dbReference>
<comment type="subcellular location">
    <subcellularLocation>
        <location evidence="1">Membrane</location>
        <topology evidence="1">Multi-pass membrane protein</topology>
    </subcellularLocation>
</comment>
<evidence type="ECO:0000256" key="4">
    <source>
        <dbReference type="ARBA" id="ARBA00023136"/>
    </source>
</evidence>
<evidence type="ECO:0000313" key="9">
    <source>
        <dbReference type="Proteomes" id="UP001221411"/>
    </source>
</evidence>
<feature type="transmembrane region" description="Helical" evidence="5">
    <location>
        <begin position="118"/>
        <end position="142"/>
    </location>
</feature>
<evidence type="ECO:0000256" key="5">
    <source>
        <dbReference type="SAM" id="Phobius"/>
    </source>
</evidence>
<dbReference type="PANTHER" id="PTHR43021">
    <property type="entry name" value="NA(+)/H(+) ANTIPORTER-RELATED"/>
    <property type="match status" value="1"/>
</dbReference>
<proteinExistence type="predicted"/>
<dbReference type="Proteomes" id="UP001221411">
    <property type="component" value="Unassembled WGS sequence"/>
</dbReference>
<feature type="transmembrane region" description="Helical" evidence="5">
    <location>
        <begin position="27"/>
        <end position="44"/>
    </location>
</feature>
<feature type="transmembrane region" description="Helical" evidence="5">
    <location>
        <begin position="369"/>
        <end position="391"/>
    </location>
</feature>
<evidence type="ECO:0000313" key="8">
    <source>
        <dbReference type="EMBL" id="MDC0746910.1"/>
    </source>
</evidence>
<evidence type="ECO:0000259" key="7">
    <source>
        <dbReference type="Pfam" id="PF00999"/>
    </source>
</evidence>
<sequence length="455" mass="47224">MIRAAIVLALVAGISFAARSFLPADATITGSGAALAFGFLLIAAMQTGHIFHGLRLPHLTGFILCGALFGPEVLRLITPSMLGDLTLVKKVAVGLIALNAGCELNFARLRPKIRSIGLVSIFGLLTEFVLLFGFFAFVLGRIEFTAEMTSAQRLTVALICSTVLSALSPAVVMGILKETRAIGPLSEMCLSIVVLADLAVVVAFSFTESVARAVFPPEATASGAGSSIFGALAVHIFGSIATGIAVGLVSALYIRRVGQRIGLFVFAVLFVVAEIGGALHLDPLLVGLSAGLFLENISPVSGHEVIHETEVAAMPTFAVFFAVVGAEVHLHAFFTVAPYAAVAALTRAAGIFAGARFGARVAKVDPEVAARIPFGMFPQAGVAIGLANLVANSFKPWGQAASTLILGTIVINEMIGPVLFRMALARAGEIGKKREGSLLDLPSHAPTPEADVEAT</sequence>
<feature type="chain" id="PRO_5046706011" evidence="6">
    <location>
        <begin position="18"/>
        <end position="455"/>
    </location>
</feature>
<protein>
    <submittedName>
        <fullName evidence="8">Cation:proton antiporter</fullName>
    </submittedName>
</protein>
<keyword evidence="3 5" id="KW-1133">Transmembrane helix</keyword>
<dbReference type="EMBL" id="JAQNDO010000001">
    <property type="protein sequence ID" value="MDC0746910.1"/>
    <property type="molecule type" value="Genomic_DNA"/>
</dbReference>
<evidence type="ECO:0000256" key="6">
    <source>
        <dbReference type="SAM" id="SignalP"/>
    </source>
</evidence>
<feature type="transmembrane region" description="Helical" evidence="5">
    <location>
        <begin position="227"/>
        <end position="254"/>
    </location>
</feature>
<dbReference type="Pfam" id="PF00999">
    <property type="entry name" value="Na_H_Exchanger"/>
    <property type="match status" value="1"/>
</dbReference>
<feature type="domain" description="Cation/H+ exchanger transmembrane" evidence="7">
    <location>
        <begin position="42"/>
        <end position="420"/>
    </location>
</feature>
<accession>A0ABT5EYL4</accession>
<keyword evidence="4 5" id="KW-0472">Membrane</keyword>
<dbReference type="InterPro" id="IPR006153">
    <property type="entry name" value="Cation/H_exchanger_TM"/>
</dbReference>
<evidence type="ECO:0000256" key="3">
    <source>
        <dbReference type="ARBA" id="ARBA00022989"/>
    </source>
</evidence>
<keyword evidence="6" id="KW-0732">Signal</keyword>
<feature type="transmembrane region" description="Helical" evidence="5">
    <location>
        <begin position="336"/>
        <end position="357"/>
    </location>
</feature>
<feature type="signal peptide" evidence="6">
    <location>
        <begin position="1"/>
        <end position="17"/>
    </location>
</feature>
<feature type="transmembrane region" description="Helical" evidence="5">
    <location>
        <begin position="261"/>
        <end position="281"/>
    </location>
</feature>
<evidence type="ECO:0000256" key="2">
    <source>
        <dbReference type="ARBA" id="ARBA00022692"/>
    </source>
</evidence>
<feature type="transmembrane region" description="Helical" evidence="5">
    <location>
        <begin position="154"/>
        <end position="176"/>
    </location>
</feature>
<dbReference type="InterPro" id="IPR038770">
    <property type="entry name" value="Na+/solute_symporter_sf"/>
</dbReference>
<dbReference type="RefSeq" id="WP_271925276.1">
    <property type="nucleotide sequence ID" value="NZ_JAQNDO010000001.1"/>
</dbReference>
<feature type="transmembrane region" description="Helical" evidence="5">
    <location>
        <begin position="188"/>
        <end position="207"/>
    </location>
</feature>
<feature type="transmembrane region" description="Helical" evidence="5">
    <location>
        <begin position="403"/>
        <end position="424"/>
    </location>
</feature>
<dbReference type="Gene3D" id="1.20.1530.20">
    <property type="match status" value="1"/>
</dbReference>
<keyword evidence="2 5" id="KW-0812">Transmembrane</keyword>
<comment type="caution">
    <text evidence="8">The sequence shown here is derived from an EMBL/GenBank/DDBJ whole genome shotgun (WGS) entry which is preliminary data.</text>
</comment>
<name>A0ABT5EYL4_9BACT</name>
<keyword evidence="9" id="KW-1185">Reference proteome</keyword>
<evidence type="ECO:0000256" key="1">
    <source>
        <dbReference type="ARBA" id="ARBA00004141"/>
    </source>
</evidence>
<gene>
    <name evidence="8" type="ORF">POL67_36620</name>
</gene>
<organism evidence="8 9">
    <name type="scientific">Polyangium mundeleinium</name>
    <dbReference type="NCBI Taxonomy" id="2995306"/>
    <lineage>
        <taxon>Bacteria</taxon>
        <taxon>Pseudomonadati</taxon>
        <taxon>Myxococcota</taxon>
        <taxon>Polyangia</taxon>
        <taxon>Polyangiales</taxon>
        <taxon>Polyangiaceae</taxon>
        <taxon>Polyangium</taxon>
    </lineage>
</organism>